<name>A0A444I2H0_RHILE</name>
<protein>
    <submittedName>
        <fullName evidence="1">Uncharacterized protein</fullName>
    </submittedName>
</protein>
<evidence type="ECO:0000313" key="1">
    <source>
        <dbReference type="EMBL" id="RWX31525.1"/>
    </source>
</evidence>
<accession>A0A444I2H0</accession>
<dbReference type="Proteomes" id="UP000283817">
    <property type="component" value="Unassembled WGS sequence"/>
</dbReference>
<organism evidence="1 2">
    <name type="scientific">Rhizobium leguminosarum</name>
    <dbReference type="NCBI Taxonomy" id="384"/>
    <lineage>
        <taxon>Bacteria</taxon>
        <taxon>Pseudomonadati</taxon>
        <taxon>Pseudomonadota</taxon>
        <taxon>Alphaproteobacteria</taxon>
        <taxon>Hyphomicrobiales</taxon>
        <taxon>Rhizobiaceae</taxon>
        <taxon>Rhizobium/Agrobacterium group</taxon>
        <taxon>Rhizobium</taxon>
    </lineage>
</organism>
<comment type="caution">
    <text evidence="1">The sequence shown here is derived from an EMBL/GenBank/DDBJ whole genome shotgun (WGS) entry which is preliminary data.</text>
</comment>
<evidence type="ECO:0000313" key="2">
    <source>
        <dbReference type="Proteomes" id="UP000283817"/>
    </source>
</evidence>
<proteinExistence type="predicted"/>
<reference evidence="1 2" key="1">
    <citation type="submission" date="2019-01" db="EMBL/GenBank/DDBJ databases">
        <title>RHIZO-ID as a novel technology for direct rhizobia identification.</title>
        <authorList>
            <person name="De Meyer S.E."/>
        </authorList>
    </citation>
    <scope>NUCLEOTIDE SEQUENCE [LARGE SCALE GENOMIC DNA]</scope>
    <source>
        <strain evidence="1 2">WSM448</strain>
    </source>
</reference>
<dbReference type="EMBL" id="SBHX01000030">
    <property type="protein sequence ID" value="RWX31525.1"/>
    <property type="molecule type" value="Genomic_DNA"/>
</dbReference>
<gene>
    <name evidence="1" type="ORF">EHI47_12855</name>
</gene>
<sequence length="142" mass="16295">MPCMSMTDVIFESESLSLELGFLELDPNDHRSTRWSVRLSIKHSTGCFSYLATDVWFDTEVWDEFKTGLSSQEPKILRLVDMSENFRFVIERTATCFETTIQVHEPIISQGAIRLETHLRSDLDGPLLRSLGDAFAACPKFW</sequence>
<dbReference type="AlphaFoldDB" id="A0A444I2H0"/>